<dbReference type="PROSITE" id="PS50043">
    <property type="entry name" value="HTH_LUXR_2"/>
    <property type="match status" value="1"/>
</dbReference>
<gene>
    <name evidence="3" type="ORF">Sant_2867</name>
</gene>
<dbReference type="Pfam" id="PF08448">
    <property type="entry name" value="PAS_4"/>
    <property type="match status" value="1"/>
</dbReference>
<dbReference type="SMART" id="SM00421">
    <property type="entry name" value="HTH_LUXR"/>
    <property type="match status" value="1"/>
</dbReference>
<dbReference type="KEGG" id="sod:Sant_2867"/>
<protein>
    <submittedName>
        <fullName evidence="3">Transcriptional regulator, PAS and GerE domains</fullName>
    </submittedName>
</protein>
<dbReference type="InterPro" id="IPR036388">
    <property type="entry name" value="WH-like_DNA-bd_sf"/>
</dbReference>
<dbReference type="InterPro" id="IPR000792">
    <property type="entry name" value="Tscrpt_reg_LuxR_C"/>
</dbReference>
<dbReference type="OrthoDB" id="9802186at2"/>
<name>W0I076_9GAMM</name>
<organism evidence="3 4">
    <name type="scientific">Sodalis praecaptivus</name>
    <dbReference type="NCBI Taxonomy" id="1239307"/>
    <lineage>
        <taxon>Bacteria</taxon>
        <taxon>Pseudomonadati</taxon>
        <taxon>Pseudomonadota</taxon>
        <taxon>Gammaproteobacteria</taxon>
        <taxon>Enterobacterales</taxon>
        <taxon>Bruguierivoracaceae</taxon>
        <taxon>Sodalis</taxon>
    </lineage>
</organism>
<dbReference type="EMBL" id="CP006569">
    <property type="protein sequence ID" value="AHF77880.1"/>
    <property type="molecule type" value="Genomic_DNA"/>
</dbReference>
<evidence type="ECO:0000313" key="4">
    <source>
        <dbReference type="Proteomes" id="UP000019028"/>
    </source>
</evidence>
<accession>W0I076</accession>
<feature type="domain" description="HTH luxR-type" evidence="2">
    <location>
        <begin position="154"/>
        <end position="219"/>
    </location>
</feature>
<evidence type="ECO:0000256" key="1">
    <source>
        <dbReference type="ARBA" id="ARBA00023125"/>
    </source>
</evidence>
<evidence type="ECO:0000313" key="3">
    <source>
        <dbReference type="EMBL" id="AHF77880.1"/>
    </source>
</evidence>
<dbReference type="Pfam" id="PF00196">
    <property type="entry name" value="GerE"/>
    <property type="match status" value="1"/>
</dbReference>
<dbReference type="SUPFAM" id="SSF46894">
    <property type="entry name" value="C-terminal effector domain of the bipartite response regulators"/>
    <property type="match status" value="1"/>
</dbReference>
<dbReference type="Proteomes" id="UP000019028">
    <property type="component" value="Chromosome"/>
</dbReference>
<dbReference type="HOGENOM" id="CLU_075576_1_0_6"/>
<dbReference type="GO" id="GO:0006355">
    <property type="term" value="P:regulation of DNA-templated transcription"/>
    <property type="evidence" value="ECO:0007669"/>
    <property type="project" value="InterPro"/>
</dbReference>
<dbReference type="GO" id="GO:0003677">
    <property type="term" value="F:DNA binding"/>
    <property type="evidence" value="ECO:0007669"/>
    <property type="project" value="UniProtKB-KW"/>
</dbReference>
<reference evidence="3 4" key="1">
    <citation type="journal article" date="2014" name="Genome Biol. Evol.">
        <title>Genome degeneration and adaptation in a nascent stage of symbiosis.</title>
        <authorList>
            <person name="Oakeson K.F."/>
            <person name="Gil R."/>
            <person name="Clayton A.L."/>
            <person name="Dunn D.M."/>
            <person name="von Niederhausern A.C."/>
            <person name="Hamil C."/>
            <person name="Aoyagi A."/>
            <person name="Duval B."/>
            <person name="Baca A."/>
            <person name="Silva F.J."/>
            <person name="Vallier A."/>
            <person name="Jackson D.G."/>
            <person name="Latorre A."/>
            <person name="Weiss R.B."/>
            <person name="Heddi A."/>
            <person name="Moya A."/>
            <person name="Dale C."/>
        </authorList>
    </citation>
    <scope>NUCLEOTIDE SEQUENCE [LARGE SCALE GENOMIC DNA]</scope>
    <source>
        <strain evidence="3 4">HS1</strain>
    </source>
</reference>
<keyword evidence="1" id="KW-0238">DNA-binding</keyword>
<dbReference type="CDD" id="cd06170">
    <property type="entry name" value="LuxR_C_like"/>
    <property type="match status" value="1"/>
</dbReference>
<dbReference type="Gene3D" id="1.10.10.10">
    <property type="entry name" value="Winged helix-like DNA-binding domain superfamily/Winged helix DNA-binding domain"/>
    <property type="match status" value="1"/>
</dbReference>
<dbReference type="RefSeq" id="WP_025423023.1">
    <property type="nucleotide sequence ID" value="NZ_CP006569.1"/>
</dbReference>
<proteinExistence type="predicted"/>
<sequence length="237" mass="27656">MDKKTLESPSRLTFESLNNFPLKKFMEKSDIAWAIKSNDSRFVYINRAGLDFSNIPLEYDYEGRFDEEFPCAWSELAPEFKAHDRKAESSPQGAEIITTSYFTRNSLLEPWYCHKFPIYGGDDQILGTLCYCKRFSFFSTFEFFANLKPSVITLNPPVDIFTERELEIIFYAIQKFSAKEIALKLIISHRTVENRLLRIYEKIGVNSINGLIEYCHNVGLNNYVPKKLLREGVNFCW</sequence>
<evidence type="ECO:0000259" key="2">
    <source>
        <dbReference type="PROSITE" id="PS50043"/>
    </source>
</evidence>
<dbReference type="AlphaFoldDB" id="W0I076"/>
<dbReference type="InterPro" id="IPR013656">
    <property type="entry name" value="PAS_4"/>
</dbReference>
<keyword evidence="4" id="KW-1185">Reference proteome</keyword>
<dbReference type="InterPro" id="IPR016032">
    <property type="entry name" value="Sig_transdc_resp-reg_C-effctor"/>
</dbReference>